<gene>
    <name evidence="2" type="ORF">CERZMDRAFT_109097</name>
</gene>
<evidence type="ECO:0000256" key="1">
    <source>
        <dbReference type="SAM" id="Phobius"/>
    </source>
</evidence>
<organism evidence="2 3">
    <name type="scientific">Cercospora zeae-maydis SCOH1-5</name>
    <dbReference type="NCBI Taxonomy" id="717836"/>
    <lineage>
        <taxon>Eukaryota</taxon>
        <taxon>Fungi</taxon>
        <taxon>Dikarya</taxon>
        <taxon>Ascomycota</taxon>
        <taxon>Pezizomycotina</taxon>
        <taxon>Dothideomycetes</taxon>
        <taxon>Dothideomycetidae</taxon>
        <taxon>Mycosphaerellales</taxon>
        <taxon>Mycosphaerellaceae</taxon>
        <taxon>Cercospora</taxon>
    </lineage>
</organism>
<dbReference type="OrthoDB" id="6474464at2759"/>
<dbReference type="PANTHER" id="PTHR12224">
    <property type="entry name" value="BETA-1,4-MANNOSYL-GLYCOPROTEIN BETA-1,4-N-ACETYLGLUCOSAMINYL-TRANSFERASE"/>
    <property type="match status" value="1"/>
</dbReference>
<protein>
    <submittedName>
        <fullName evidence="2">Glycosyltransferase family 17 protein</fullName>
    </submittedName>
</protein>
<keyword evidence="1" id="KW-1133">Transmembrane helix</keyword>
<dbReference type="GO" id="GO:0016020">
    <property type="term" value="C:membrane"/>
    <property type="evidence" value="ECO:0007669"/>
    <property type="project" value="InterPro"/>
</dbReference>
<dbReference type="GO" id="GO:0006044">
    <property type="term" value="P:N-acetylglucosamine metabolic process"/>
    <property type="evidence" value="ECO:0007669"/>
    <property type="project" value="TreeGrafter"/>
</dbReference>
<dbReference type="AlphaFoldDB" id="A0A6A6FV58"/>
<evidence type="ECO:0000313" key="3">
    <source>
        <dbReference type="Proteomes" id="UP000799539"/>
    </source>
</evidence>
<keyword evidence="3" id="KW-1185">Reference proteome</keyword>
<reference evidence="2" key="1">
    <citation type="journal article" date="2020" name="Stud. Mycol.">
        <title>101 Dothideomycetes genomes: a test case for predicting lifestyles and emergence of pathogens.</title>
        <authorList>
            <person name="Haridas S."/>
            <person name="Albert R."/>
            <person name="Binder M."/>
            <person name="Bloem J."/>
            <person name="Labutti K."/>
            <person name="Salamov A."/>
            <person name="Andreopoulos B."/>
            <person name="Baker S."/>
            <person name="Barry K."/>
            <person name="Bills G."/>
            <person name="Bluhm B."/>
            <person name="Cannon C."/>
            <person name="Castanera R."/>
            <person name="Culley D."/>
            <person name="Daum C."/>
            <person name="Ezra D."/>
            <person name="Gonzalez J."/>
            <person name="Henrissat B."/>
            <person name="Kuo A."/>
            <person name="Liang C."/>
            <person name="Lipzen A."/>
            <person name="Lutzoni F."/>
            <person name="Magnuson J."/>
            <person name="Mondo S."/>
            <person name="Nolan M."/>
            <person name="Ohm R."/>
            <person name="Pangilinan J."/>
            <person name="Park H.-J."/>
            <person name="Ramirez L."/>
            <person name="Alfaro M."/>
            <person name="Sun H."/>
            <person name="Tritt A."/>
            <person name="Yoshinaga Y."/>
            <person name="Zwiers L.-H."/>
            <person name="Turgeon B."/>
            <person name="Goodwin S."/>
            <person name="Spatafora J."/>
            <person name="Crous P."/>
            <person name="Grigoriev I."/>
        </authorList>
    </citation>
    <scope>NUCLEOTIDE SEQUENCE</scope>
    <source>
        <strain evidence="2">SCOH1-5</strain>
    </source>
</reference>
<proteinExistence type="predicted"/>
<dbReference type="Pfam" id="PF04724">
    <property type="entry name" value="Glyco_transf_17"/>
    <property type="match status" value="2"/>
</dbReference>
<accession>A0A6A6FV58</accession>
<dbReference type="PANTHER" id="PTHR12224:SF0">
    <property type="entry name" value="BETA-1,4-MANNOSYL-GLYCOPROTEIN 4-BETA-N-ACETYLGLUCOSAMINYLTRANSFERASE"/>
    <property type="match status" value="1"/>
</dbReference>
<feature type="transmembrane region" description="Helical" evidence="1">
    <location>
        <begin position="12"/>
        <end position="32"/>
    </location>
</feature>
<dbReference type="EMBL" id="ML992663">
    <property type="protein sequence ID" value="KAF2217356.1"/>
    <property type="molecule type" value="Genomic_DNA"/>
</dbReference>
<keyword evidence="1" id="KW-0472">Membrane</keyword>
<sequence length="367" mass="42672">MTSQGPAGMVPVLTKRFSVFAASTVLLLLFLFGRDNLLQSRRIYHDRGPVESLCRGHNFQPYRAGLTTHRKVYDLFPISHELDWFEIRLHTLAPYVDYFVVVESNTTFTGLQKPLHLQDNWQSFSDFHSKMIHRVVHDPGPSIGMSTWAHEDFLRNSLLHAAFPSLIFSEMEAKEGDVLIAGDIDEIPKPETVIVLRHCDIPDRVTLRSHFYYYAFQWQHIGEQWPHPQATVFHGLPNTLSPVHLRHGIGGHRSRIPLYSAFIRWWHKADMWDAAWHCSSCFATVAEMQKKMESFSHSNLNTLENKRAETILERVRTGQDLFGRPREQFEKVDQNADVPRYILSNSQRFDYMLDRDGLDAGFRDRRL</sequence>
<dbReference type="Proteomes" id="UP000799539">
    <property type="component" value="Unassembled WGS sequence"/>
</dbReference>
<dbReference type="GO" id="GO:0003830">
    <property type="term" value="F:beta-1,4-mannosylglycoprotein 4-beta-N-acetylglucosaminyltransferase activity"/>
    <property type="evidence" value="ECO:0007669"/>
    <property type="project" value="InterPro"/>
</dbReference>
<keyword evidence="1" id="KW-0812">Transmembrane</keyword>
<evidence type="ECO:0000313" key="2">
    <source>
        <dbReference type="EMBL" id="KAF2217356.1"/>
    </source>
</evidence>
<dbReference type="InterPro" id="IPR006813">
    <property type="entry name" value="Glyco_trans_17"/>
</dbReference>
<keyword evidence="2" id="KW-0808">Transferase</keyword>
<name>A0A6A6FV58_9PEZI</name>